<keyword evidence="7" id="KW-0067">ATP-binding</keyword>
<gene>
    <name evidence="10" type="ORF">SAMN05216218_11336</name>
</gene>
<reference evidence="11" key="1">
    <citation type="submission" date="2016-10" db="EMBL/GenBank/DDBJ databases">
        <authorList>
            <person name="Varghese N."/>
            <person name="Submissions S."/>
        </authorList>
    </citation>
    <scope>NUCLEOTIDE SEQUENCE [LARGE SCALE GENOMIC DNA]</scope>
    <source>
        <strain evidence="11">IBRC-M 10760</strain>
    </source>
</reference>
<keyword evidence="6 10" id="KW-0418">Kinase</keyword>
<evidence type="ECO:0000256" key="5">
    <source>
        <dbReference type="ARBA" id="ARBA00022741"/>
    </source>
</evidence>
<evidence type="ECO:0000256" key="3">
    <source>
        <dbReference type="ARBA" id="ARBA00022553"/>
    </source>
</evidence>
<dbReference type="CDD" id="cd00075">
    <property type="entry name" value="HATPase"/>
    <property type="match status" value="1"/>
</dbReference>
<dbReference type="OrthoDB" id="3369at2157"/>
<evidence type="ECO:0000313" key="10">
    <source>
        <dbReference type="EMBL" id="SDG00293.1"/>
    </source>
</evidence>
<name>A0A1G7QP86_9EURY</name>
<dbReference type="RefSeq" id="WP_092694032.1">
    <property type="nucleotide sequence ID" value="NZ_FNBK01000013.1"/>
</dbReference>
<dbReference type="Gene3D" id="3.30.565.10">
    <property type="entry name" value="Histidine kinase-like ATPase, C-terminal domain"/>
    <property type="match status" value="1"/>
</dbReference>
<keyword evidence="5" id="KW-0547">Nucleotide-binding</keyword>
<keyword evidence="11" id="KW-1185">Reference proteome</keyword>
<dbReference type="SUPFAM" id="SSF55874">
    <property type="entry name" value="ATPase domain of HSP90 chaperone/DNA topoisomerase II/histidine kinase"/>
    <property type="match status" value="1"/>
</dbReference>
<organism evidence="10 11">
    <name type="scientific">Halorientalis regularis</name>
    <dbReference type="NCBI Taxonomy" id="660518"/>
    <lineage>
        <taxon>Archaea</taxon>
        <taxon>Methanobacteriati</taxon>
        <taxon>Methanobacteriota</taxon>
        <taxon>Stenosarchaea group</taxon>
        <taxon>Halobacteria</taxon>
        <taxon>Halobacteriales</taxon>
        <taxon>Haloarculaceae</taxon>
        <taxon>Halorientalis</taxon>
    </lineage>
</organism>
<evidence type="ECO:0000256" key="2">
    <source>
        <dbReference type="ARBA" id="ARBA00012438"/>
    </source>
</evidence>
<keyword evidence="8" id="KW-0472">Membrane</keyword>
<feature type="transmembrane region" description="Helical" evidence="8">
    <location>
        <begin position="41"/>
        <end position="60"/>
    </location>
</feature>
<protein>
    <recommendedName>
        <fullName evidence="2">histidine kinase</fullName>
        <ecNumber evidence="2">2.7.13.3</ecNumber>
    </recommendedName>
</protein>
<keyword evidence="8" id="KW-0812">Transmembrane</keyword>
<evidence type="ECO:0000256" key="6">
    <source>
        <dbReference type="ARBA" id="ARBA00022777"/>
    </source>
</evidence>
<dbReference type="InterPro" id="IPR036890">
    <property type="entry name" value="HATPase_C_sf"/>
</dbReference>
<feature type="transmembrane region" description="Helical" evidence="8">
    <location>
        <begin position="14"/>
        <end position="34"/>
    </location>
</feature>
<dbReference type="GO" id="GO:0005886">
    <property type="term" value="C:plasma membrane"/>
    <property type="evidence" value="ECO:0007669"/>
    <property type="project" value="UniProtKB-SubCell"/>
</dbReference>
<dbReference type="PROSITE" id="PS50109">
    <property type="entry name" value="HIS_KIN"/>
    <property type="match status" value="1"/>
</dbReference>
<dbReference type="InterPro" id="IPR005467">
    <property type="entry name" value="His_kinase_dom"/>
</dbReference>
<dbReference type="AlphaFoldDB" id="A0A1G7QP86"/>
<proteinExistence type="predicted"/>
<evidence type="ECO:0000259" key="9">
    <source>
        <dbReference type="PROSITE" id="PS50109"/>
    </source>
</evidence>
<evidence type="ECO:0000256" key="8">
    <source>
        <dbReference type="SAM" id="Phobius"/>
    </source>
</evidence>
<dbReference type="EC" id="2.7.13.3" evidence="2"/>
<keyword evidence="3" id="KW-0597">Phosphoprotein</keyword>
<dbReference type="Proteomes" id="UP000199076">
    <property type="component" value="Unassembled WGS sequence"/>
</dbReference>
<dbReference type="SMART" id="SM00388">
    <property type="entry name" value="HisKA"/>
    <property type="match status" value="1"/>
</dbReference>
<sequence>MAWTDVDEWVIDTFFEWIVPVVSLVLLALFVGLVRMHVDEPFFRALDLVLPALFVTLIVWQGLKLHEQNLTTEGRRTVAVWYALGIYTMVGLAGWSVLLGLLGQDVPMSVESTTEIVAGGFFGLLVGTAQVRAKQNAEAATQAQMEQEFVERQQETNELLNRILRHHLLNGLTVIRGQAQLLEARVDGEGVDHAETVIDRADEMTATIEEIRDITRTLTEEPTLLPVDLGAVLSEELSAARETFPEGTFEVVGSIPADCTVRANDLLGRAIANVLANAVEHNDSEDPQVEVSVAKREDEVVLSVADNGPGIPDEVRADVFEPSERGLDSDGEGLGLFLTASVLEQYGGRAWIGDRGKGAVVNLELPR</sequence>
<keyword evidence="4" id="KW-0808">Transferase</keyword>
<comment type="catalytic activity">
    <reaction evidence="1">
        <text>ATP + protein L-histidine = ADP + protein N-phospho-L-histidine.</text>
        <dbReference type="EC" id="2.7.13.3"/>
    </reaction>
</comment>
<dbReference type="InterPro" id="IPR004358">
    <property type="entry name" value="Sig_transdc_His_kin-like_C"/>
</dbReference>
<dbReference type="PANTHER" id="PTHR44936">
    <property type="entry name" value="SENSOR PROTEIN CREC"/>
    <property type="match status" value="1"/>
</dbReference>
<feature type="domain" description="Histidine kinase" evidence="9">
    <location>
        <begin position="163"/>
        <end position="367"/>
    </location>
</feature>
<dbReference type="GO" id="GO:0000155">
    <property type="term" value="F:phosphorelay sensor kinase activity"/>
    <property type="evidence" value="ECO:0007669"/>
    <property type="project" value="InterPro"/>
</dbReference>
<evidence type="ECO:0000256" key="7">
    <source>
        <dbReference type="ARBA" id="ARBA00022840"/>
    </source>
</evidence>
<dbReference type="InterPro" id="IPR003661">
    <property type="entry name" value="HisK_dim/P_dom"/>
</dbReference>
<dbReference type="Pfam" id="PF02518">
    <property type="entry name" value="HATPase_c"/>
    <property type="match status" value="1"/>
</dbReference>
<dbReference type="EMBL" id="FNBK01000013">
    <property type="protein sequence ID" value="SDG00293.1"/>
    <property type="molecule type" value="Genomic_DNA"/>
</dbReference>
<dbReference type="InterPro" id="IPR050980">
    <property type="entry name" value="2C_sensor_his_kinase"/>
</dbReference>
<dbReference type="PANTHER" id="PTHR44936:SF10">
    <property type="entry name" value="SENSOR PROTEIN RSTB"/>
    <property type="match status" value="1"/>
</dbReference>
<dbReference type="CDD" id="cd00082">
    <property type="entry name" value="HisKA"/>
    <property type="match status" value="1"/>
</dbReference>
<dbReference type="SMART" id="SM00387">
    <property type="entry name" value="HATPase_c"/>
    <property type="match status" value="1"/>
</dbReference>
<dbReference type="PRINTS" id="PR00344">
    <property type="entry name" value="BCTRLSENSOR"/>
</dbReference>
<dbReference type="STRING" id="660518.SAMN05216218_11336"/>
<keyword evidence="8" id="KW-1133">Transmembrane helix</keyword>
<dbReference type="InterPro" id="IPR003594">
    <property type="entry name" value="HATPase_dom"/>
</dbReference>
<feature type="transmembrane region" description="Helical" evidence="8">
    <location>
        <begin position="80"/>
        <end position="102"/>
    </location>
</feature>
<dbReference type="InterPro" id="IPR031623">
    <property type="entry name" value="HisKA_4TM"/>
</dbReference>
<accession>A0A1G7QP86</accession>
<evidence type="ECO:0000256" key="1">
    <source>
        <dbReference type="ARBA" id="ARBA00000085"/>
    </source>
</evidence>
<evidence type="ECO:0000313" key="11">
    <source>
        <dbReference type="Proteomes" id="UP000199076"/>
    </source>
</evidence>
<evidence type="ECO:0000256" key="4">
    <source>
        <dbReference type="ARBA" id="ARBA00022679"/>
    </source>
</evidence>
<dbReference type="Pfam" id="PF16926">
    <property type="entry name" value="HisKA_4TM"/>
    <property type="match status" value="1"/>
</dbReference>
<dbReference type="GO" id="GO:0005524">
    <property type="term" value="F:ATP binding"/>
    <property type="evidence" value="ECO:0007669"/>
    <property type="project" value="UniProtKB-KW"/>
</dbReference>